<reference evidence="2" key="1">
    <citation type="submission" date="2020-02" db="EMBL/GenBank/DDBJ databases">
        <authorList>
            <person name="Meier V. D."/>
        </authorList>
    </citation>
    <scope>NUCLEOTIDE SEQUENCE</scope>
    <source>
        <strain evidence="2">AVDCRST_MAG11</strain>
    </source>
</reference>
<feature type="compositionally biased region" description="Basic and acidic residues" evidence="1">
    <location>
        <begin position="44"/>
        <end position="57"/>
    </location>
</feature>
<evidence type="ECO:0000256" key="1">
    <source>
        <dbReference type="SAM" id="MobiDB-lite"/>
    </source>
</evidence>
<feature type="non-terminal residue" evidence="2">
    <location>
        <position position="1"/>
    </location>
</feature>
<feature type="compositionally biased region" description="Basic and acidic residues" evidence="1">
    <location>
        <begin position="64"/>
        <end position="78"/>
    </location>
</feature>
<feature type="compositionally biased region" description="Low complexity" evidence="1">
    <location>
        <begin position="32"/>
        <end position="43"/>
    </location>
</feature>
<protein>
    <submittedName>
        <fullName evidence="2">Uncharacterized protein</fullName>
    </submittedName>
</protein>
<accession>A0A6J4KPE7</accession>
<dbReference type="EMBL" id="CADCTU010000340">
    <property type="protein sequence ID" value="CAA9311331.1"/>
    <property type="molecule type" value="Genomic_DNA"/>
</dbReference>
<evidence type="ECO:0000313" key="2">
    <source>
        <dbReference type="EMBL" id="CAA9311331.1"/>
    </source>
</evidence>
<feature type="compositionally biased region" description="Basic residues" evidence="1">
    <location>
        <begin position="1"/>
        <end position="21"/>
    </location>
</feature>
<organism evidence="2">
    <name type="scientific">uncultured Gemmatimonadaceae bacterium</name>
    <dbReference type="NCBI Taxonomy" id="246130"/>
    <lineage>
        <taxon>Bacteria</taxon>
        <taxon>Pseudomonadati</taxon>
        <taxon>Gemmatimonadota</taxon>
        <taxon>Gemmatimonadia</taxon>
        <taxon>Gemmatimonadales</taxon>
        <taxon>Gemmatimonadaceae</taxon>
        <taxon>environmental samples</taxon>
    </lineage>
</organism>
<gene>
    <name evidence="2" type="ORF">AVDCRST_MAG11-1517</name>
</gene>
<feature type="non-terminal residue" evidence="2">
    <location>
        <position position="147"/>
    </location>
</feature>
<feature type="region of interest" description="Disordered" evidence="1">
    <location>
        <begin position="1"/>
        <end position="147"/>
    </location>
</feature>
<feature type="compositionally biased region" description="Low complexity" evidence="1">
    <location>
        <begin position="86"/>
        <end position="98"/>
    </location>
</feature>
<dbReference type="AlphaFoldDB" id="A0A6J4KPE7"/>
<feature type="compositionally biased region" description="Basic and acidic residues" evidence="1">
    <location>
        <begin position="134"/>
        <end position="147"/>
    </location>
</feature>
<sequence>DRQIRLLRPRPRRHAHPRRLRAGWGNCADQRAVGSESGAVGAADHVRQSHRGAEQHRGQHRRAQRAERHPDRRHYVGERRRRSQWQQHCSVQQRAQQQQHRDSESPECPYRHRHRHCRSLEQEQGCHWPGRGGRRVERGRRDHLRPV</sequence>
<name>A0A6J4KPE7_9BACT</name>
<proteinExistence type="predicted"/>